<dbReference type="AlphaFoldDB" id="A0ABD3DJB2"/>
<feature type="compositionally biased region" description="Acidic residues" evidence="1">
    <location>
        <begin position="74"/>
        <end position="85"/>
    </location>
</feature>
<evidence type="ECO:0000256" key="1">
    <source>
        <dbReference type="SAM" id="MobiDB-lite"/>
    </source>
</evidence>
<keyword evidence="3" id="KW-1185">Reference proteome</keyword>
<name>A0ABD3DJB2_9LAMI</name>
<feature type="region of interest" description="Disordered" evidence="1">
    <location>
        <begin position="72"/>
        <end position="105"/>
    </location>
</feature>
<protein>
    <submittedName>
        <fullName evidence="2">Uncharacterized protein</fullName>
    </submittedName>
</protein>
<sequence length="105" mass="12316">MKWRYLGCLQFRLDDKLRSRFSSFTGQAKQSEKLYGVYVYVYPFQLLRTKTRTGSKGFRRNVPKIEELLNLGDEKDDDEDEEEQVQEPNGILLLRSGKATMSDWG</sequence>
<proteinExistence type="predicted"/>
<gene>
    <name evidence="2" type="ORF">CASFOL_013028</name>
</gene>
<dbReference type="Proteomes" id="UP001632038">
    <property type="component" value="Unassembled WGS sequence"/>
</dbReference>
<evidence type="ECO:0000313" key="3">
    <source>
        <dbReference type="Proteomes" id="UP001632038"/>
    </source>
</evidence>
<accession>A0ABD3DJB2</accession>
<comment type="caution">
    <text evidence="2">The sequence shown here is derived from an EMBL/GenBank/DDBJ whole genome shotgun (WGS) entry which is preliminary data.</text>
</comment>
<organism evidence="2 3">
    <name type="scientific">Castilleja foliolosa</name>
    <dbReference type="NCBI Taxonomy" id="1961234"/>
    <lineage>
        <taxon>Eukaryota</taxon>
        <taxon>Viridiplantae</taxon>
        <taxon>Streptophyta</taxon>
        <taxon>Embryophyta</taxon>
        <taxon>Tracheophyta</taxon>
        <taxon>Spermatophyta</taxon>
        <taxon>Magnoliopsida</taxon>
        <taxon>eudicotyledons</taxon>
        <taxon>Gunneridae</taxon>
        <taxon>Pentapetalae</taxon>
        <taxon>asterids</taxon>
        <taxon>lamiids</taxon>
        <taxon>Lamiales</taxon>
        <taxon>Orobanchaceae</taxon>
        <taxon>Pedicularideae</taxon>
        <taxon>Castillejinae</taxon>
        <taxon>Castilleja</taxon>
    </lineage>
</organism>
<reference evidence="3" key="1">
    <citation type="journal article" date="2024" name="IScience">
        <title>Strigolactones Initiate the Formation of Haustorium-like Structures in Castilleja.</title>
        <authorList>
            <person name="Buerger M."/>
            <person name="Peterson D."/>
            <person name="Chory J."/>
        </authorList>
    </citation>
    <scope>NUCLEOTIDE SEQUENCE [LARGE SCALE GENOMIC DNA]</scope>
</reference>
<dbReference type="EMBL" id="JAVIJP010000016">
    <property type="protein sequence ID" value="KAL3642213.1"/>
    <property type="molecule type" value="Genomic_DNA"/>
</dbReference>
<evidence type="ECO:0000313" key="2">
    <source>
        <dbReference type="EMBL" id="KAL3642213.1"/>
    </source>
</evidence>